<dbReference type="PANTHER" id="PTHR19282:SF478">
    <property type="entry name" value="TETRASPANIN"/>
    <property type="match status" value="1"/>
</dbReference>
<name>A0A182Q3J0_9DIPT</name>
<dbReference type="PANTHER" id="PTHR19282">
    <property type="entry name" value="TETRASPANIN"/>
    <property type="match status" value="1"/>
</dbReference>
<dbReference type="InterPro" id="IPR018499">
    <property type="entry name" value="Tetraspanin/Peripherin"/>
</dbReference>
<evidence type="ECO:0000313" key="8">
    <source>
        <dbReference type="Proteomes" id="UP000075886"/>
    </source>
</evidence>
<organism evidence="7 8">
    <name type="scientific">Anopheles farauti</name>
    <dbReference type="NCBI Taxonomy" id="69004"/>
    <lineage>
        <taxon>Eukaryota</taxon>
        <taxon>Metazoa</taxon>
        <taxon>Ecdysozoa</taxon>
        <taxon>Arthropoda</taxon>
        <taxon>Hexapoda</taxon>
        <taxon>Insecta</taxon>
        <taxon>Pterygota</taxon>
        <taxon>Neoptera</taxon>
        <taxon>Endopterygota</taxon>
        <taxon>Diptera</taxon>
        <taxon>Nematocera</taxon>
        <taxon>Culicoidea</taxon>
        <taxon>Culicidae</taxon>
        <taxon>Anophelinae</taxon>
        <taxon>Anopheles</taxon>
    </lineage>
</organism>
<keyword evidence="3 6" id="KW-1133">Transmembrane helix</keyword>
<accession>A0A182Q3J0</accession>
<dbReference type="InterPro" id="IPR008952">
    <property type="entry name" value="Tetraspanin_EC2_sf"/>
</dbReference>
<dbReference type="Pfam" id="PF00335">
    <property type="entry name" value="Tetraspanin"/>
    <property type="match status" value="1"/>
</dbReference>
<dbReference type="FunFam" id="1.10.1450.10:FF:000028">
    <property type="entry name" value="Tetraspanin"/>
    <property type="match status" value="1"/>
</dbReference>
<keyword evidence="8" id="KW-1185">Reference proteome</keyword>
<dbReference type="Proteomes" id="UP000075886">
    <property type="component" value="Unassembled WGS sequence"/>
</dbReference>
<proteinExistence type="predicted"/>
<feature type="region of interest" description="Disordered" evidence="5">
    <location>
        <begin position="76"/>
        <end position="101"/>
    </location>
</feature>
<dbReference type="PRINTS" id="PR00259">
    <property type="entry name" value="TMFOUR"/>
</dbReference>
<evidence type="ECO:0000256" key="5">
    <source>
        <dbReference type="SAM" id="MobiDB-lite"/>
    </source>
</evidence>
<dbReference type="GO" id="GO:0005886">
    <property type="term" value="C:plasma membrane"/>
    <property type="evidence" value="ECO:0007669"/>
    <property type="project" value="TreeGrafter"/>
</dbReference>
<dbReference type="SUPFAM" id="SSF48652">
    <property type="entry name" value="Tetraspanin"/>
    <property type="match status" value="1"/>
</dbReference>
<keyword evidence="4 6" id="KW-0472">Membrane</keyword>
<feature type="transmembrane region" description="Helical" evidence="6">
    <location>
        <begin position="154"/>
        <end position="173"/>
    </location>
</feature>
<reference evidence="7" key="2">
    <citation type="submission" date="2020-05" db="UniProtKB">
        <authorList>
            <consortium name="EnsemblMetazoa"/>
        </authorList>
    </citation>
    <scope>IDENTIFICATION</scope>
    <source>
        <strain evidence="7">FAR1</strain>
    </source>
</reference>
<feature type="transmembrane region" description="Helical" evidence="6">
    <location>
        <begin position="193"/>
        <end position="214"/>
    </location>
</feature>
<evidence type="ECO:0000313" key="7">
    <source>
        <dbReference type="EnsemblMetazoa" id="AFAF002366-PA"/>
    </source>
</evidence>
<sequence length="428" mass="47782">MRNLARDAVVREESIRIRKATERVGLRNRQVSLSMDEISPLRHFWHIMQEGAEGIQLGRKQSAVYTMLCFRITRNTPGDDDGEEEKKSDVETASMSSHAPLGKPGLNVLGLIRNPTTIRLQCASVFQFKSCGGKTVVAQYEHDHRVQKLCQTRCSDIGLCGSGFLAIGVWLHFAYPGYATLLPDHAVLSADCMFITVGVISFVIAFFGCCGSWFQSRCFLVIYFTLVVLLFLSEFLLGSLAFVFRGGIGRMLTQELKYGIEKHYNISDRGGFLTPSVAAIWDNLQVDLQCCGVSSYEDWYDISAWPGERWVPQSCCRSHYGSLQYGAIEGSGDETPALNVDCRKAGNPTLLWDKGCGQILQMWFVQRLHIVGTVVLVIGFLQLFGLISSMLLFCTVKHKRSSKTYKSYSPTVDTTLNRNGTSGTYMDD</sequence>
<evidence type="ECO:0000256" key="4">
    <source>
        <dbReference type="ARBA" id="ARBA00023136"/>
    </source>
</evidence>
<evidence type="ECO:0000256" key="1">
    <source>
        <dbReference type="ARBA" id="ARBA00004141"/>
    </source>
</evidence>
<feature type="transmembrane region" description="Helical" evidence="6">
    <location>
        <begin position="221"/>
        <end position="244"/>
    </location>
</feature>
<dbReference type="AlphaFoldDB" id="A0A182Q3J0"/>
<dbReference type="EMBL" id="AXCN02000388">
    <property type="status" value="NOT_ANNOTATED_CDS"/>
    <property type="molecule type" value="Genomic_DNA"/>
</dbReference>
<dbReference type="STRING" id="69004.A0A182Q3J0"/>
<evidence type="ECO:0000256" key="6">
    <source>
        <dbReference type="SAM" id="Phobius"/>
    </source>
</evidence>
<dbReference type="EnsemblMetazoa" id="AFAF002366-RA">
    <property type="protein sequence ID" value="AFAF002366-PA"/>
    <property type="gene ID" value="AFAF002366"/>
</dbReference>
<protein>
    <submittedName>
        <fullName evidence="7">Tetraspanin</fullName>
    </submittedName>
</protein>
<dbReference type="Gene3D" id="1.10.1450.10">
    <property type="entry name" value="Tetraspanin"/>
    <property type="match status" value="1"/>
</dbReference>
<dbReference type="VEuPathDB" id="VectorBase:AFAF002366"/>
<evidence type="ECO:0000256" key="2">
    <source>
        <dbReference type="ARBA" id="ARBA00022692"/>
    </source>
</evidence>
<keyword evidence="2 6" id="KW-0812">Transmembrane</keyword>
<comment type="subcellular location">
    <subcellularLocation>
        <location evidence="1">Membrane</location>
        <topology evidence="1">Multi-pass membrane protein</topology>
    </subcellularLocation>
</comment>
<feature type="transmembrane region" description="Helical" evidence="6">
    <location>
        <begin position="370"/>
        <end position="396"/>
    </location>
</feature>
<dbReference type="CDD" id="cd03165">
    <property type="entry name" value="NET-5_like_LEL"/>
    <property type="match status" value="1"/>
</dbReference>
<reference evidence="8" key="1">
    <citation type="submission" date="2014-01" db="EMBL/GenBank/DDBJ databases">
        <title>The Genome Sequence of Anopheles farauti FAR1 (V2).</title>
        <authorList>
            <consortium name="The Broad Institute Genomics Platform"/>
            <person name="Neafsey D.E."/>
            <person name="Besansky N."/>
            <person name="Howell P."/>
            <person name="Walton C."/>
            <person name="Young S.K."/>
            <person name="Zeng Q."/>
            <person name="Gargeya S."/>
            <person name="Fitzgerald M."/>
            <person name="Haas B."/>
            <person name="Abouelleil A."/>
            <person name="Allen A.W."/>
            <person name="Alvarado L."/>
            <person name="Arachchi H.M."/>
            <person name="Berlin A.M."/>
            <person name="Chapman S.B."/>
            <person name="Gainer-Dewar J."/>
            <person name="Goldberg J."/>
            <person name="Griggs A."/>
            <person name="Gujja S."/>
            <person name="Hansen M."/>
            <person name="Howarth C."/>
            <person name="Imamovic A."/>
            <person name="Ireland A."/>
            <person name="Larimer J."/>
            <person name="McCowan C."/>
            <person name="Murphy C."/>
            <person name="Pearson M."/>
            <person name="Poon T.W."/>
            <person name="Priest M."/>
            <person name="Roberts A."/>
            <person name="Saif S."/>
            <person name="Shea T."/>
            <person name="Sisk P."/>
            <person name="Sykes S."/>
            <person name="Wortman J."/>
            <person name="Nusbaum C."/>
            <person name="Birren B."/>
        </authorList>
    </citation>
    <scope>NUCLEOTIDE SEQUENCE [LARGE SCALE GENOMIC DNA]</scope>
    <source>
        <strain evidence="8">FAR1</strain>
    </source>
</reference>
<evidence type="ECO:0000256" key="3">
    <source>
        <dbReference type="ARBA" id="ARBA00022989"/>
    </source>
</evidence>